<gene>
    <name evidence="3" type="ORF">Anapl_17761</name>
</gene>
<evidence type="ECO:0000313" key="3">
    <source>
        <dbReference type="EMBL" id="EOA93192.1"/>
    </source>
</evidence>
<dbReference type="Proteomes" id="UP000296049">
    <property type="component" value="Unassembled WGS sequence"/>
</dbReference>
<feature type="region of interest" description="Disordered" evidence="1">
    <location>
        <begin position="89"/>
        <end position="150"/>
    </location>
</feature>
<feature type="compositionally biased region" description="Polar residues" evidence="1">
    <location>
        <begin position="220"/>
        <end position="249"/>
    </location>
</feature>
<accession>R0KYV7</accession>
<organism evidence="3 4">
    <name type="scientific">Anas platyrhynchos</name>
    <name type="common">Mallard</name>
    <name type="synonym">Anas boschas</name>
    <dbReference type="NCBI Taxonomy" id="8839"/>
    <lineage>
        <taxon>Eukaryota</taxon>
        <taxon>Metazoa</taxon>
        <taxon>Chordata</taxon>
        <taxon>Craniata</taxon>
        <taxon>Vertebrata</taxon>
        <taxon>Euteleostomi</taxon>
        <taxon>Archelosauria</taxon>
        <taxon>Archosauria</taxon>
        <taxon>Dinosauria</taxon>
        <taxon>Saurischia</taxon>
        <taxon>Theropoda</taxon>
        <taxon>Coelurosauria</taxon>
        <taxon>Aves</taxon>
        <taxon>Neognathae</taxon>
        <taxon>Galloanserae</taxon>
        <taxon>Anseriformes</taxon>
        <taxon>Anatidae</taxon>
        <taxon>Anatinae</taxon>
        <taxon>Anas</taxon>
    </lineage>
</organism>
<feature type="chain" id="PRO_5005372681" evidence="2">
    <location>
        <begin position="21"/>
        <end position="324"/>
    </location>
</feature>
<keyword evidence="2" id="KW-0732">Signal</keyword>
<protein>
    <submittedName>
        <fullName evidence="3">Uncharacterized protein</fullName>
    </submittedName>
</protein>
<feature type="compositionally biased region" description="Basic and acidic residues" evidence="1">
    <location>
        <begin position="116"/>
        <end position="127"/>
    </location>
</feature>
<evidence type="ECO:0000256" key="1">
    <source>
        <dbReference type="SAM" id="MobiDB-lite"/>
    </source>
</evidence>
<proteinExistence type="predicted"/>
<keyword evidence="4" id="KW-1185">Reference proteome</keyword>
<name>R0KYV7_ANAPL</name>
<dbReference type="AlphaFoldDB" id="R0KYV7"/>
<feature type="compositionally biased region" description="Polar residues" evidence="1">
    <location>
        <begin position="128"/>
        <end position="143"/>
    </location>
</feature>
<feature type="region of interest" description="Disordered" evidence="1">
    <location>
        <begin position="206"/>
        <end position="257"/>
    </location>
</feature>
<reference evidence="4" key="1">
    <citation type="journal article" date="2013" name="Nat. Genet.">
        <title>The duck genome and transcriptome provide insight into an avian influenza virus reservoir species.</title>
        <authorList>
            <person name="Huang Y."/>
            <person name="Li Y."/>
            <person name="Burt D.W."/>
            <person name="Chen H."/>
            <person name="Zhang Y."/>
            <person name="Qian W."/>
            <person name="Kim H."/>
            <person name="Gan S."/>
            <person name="Zhao Y."/>
            <person name="Li J."/>
            <person name="Yi K."/>
            <person name="Feng H."/>
            <person name="Zhu P."/>
            <person name="Li B."/>
            <person name="Liu Q."/>
            <person name="Fairley S."/>
            <person name="Magor K.E."/>
            <person name="Du Z."/>
            <person name="Hu X."/>
            <person name="Goodman L."/>
            <person name="Tafer H."/>
            <person name="Vignal A."/>
            <person name="Lee T."/>
            <person name="Kim K.W."/>
            <person name="Sheng Z."/>
            <person name="An Y."/>
            <person name="Searle S."/>
            <person name="Herrero J."/>
            <person name="Groenen M.A."/>
            <person name="Crooijmans R.P."/>
            <person name="Faraut T."/>
            <person name="Cai Q."/>
            <person name="Webster R.G."/>
            <person name="Aldridge J.R."/>
            <person name="Warren W.C."/>
            <person name="Bartschat S."/>
            <person name="Kehr S."/>
            <person name="Marz M."/>
            <person name="Stadler P.F."/>
            <person name="Smith J."/>
            <person name="Kraus R.H."/>
            <person name="Zhao Y."/>
            <person name="Ren L."/>
            <person name="Fei J."/>
            <person name="Morisson M."/>
            <person name="Kaiser P."/>
            <person name="Griffin D.K."/>
            <person name="Rao M."/>
            <person name="Pitel F."/>
            <person name="Wang J."/>
            <person name="Li N."/>
        </authorList>
    </citation>
    <scope>NUCLEOTIDE SEQUENCE [LARGE SCALE GENOMIC DNA]</scope>
</reference>
<evidence type="ECO:0000313" key="4">
    <source>
        <dbReference type="Proteomes" id="UP000296049"/>
    </source>
</evidence>
<feature type="signal peptide" evidence="2">
    <location>
        <begin position="1"/>
        <end position="20"/>
    </location>
</feature>
<sequence length="324" mass="34922">MARGHSWCGLVVQSLLTAWRLGPNKVPGPNGNLDTSDCAGTSAALAATSYLSPPADKLKMLLESLLHELATVTLNEFIFTNPGVLSPPSAAAGSHLGPPGGGLEGNRSRRQRRRDIHTGKDRSRETDGSSTAADAAENSTPHSSEPPLQRQKCSLLEGAEGAVEPLGLSTKGTWNKSKTLVPPRGAAGVSFQAAIHHLWSPKHLWGSPSSAEDEAGHWPQVTSPSCCSPTAAQQLSWNQPHTEPSFPSTRSRDKRRSYSSTCTAKTCEFCKMRKGAGSTRQLRATALQKGPCTKQPRPTRGYLNRWEFLKQGKKNLRTATEDKR</sequence>
<dbReference type="EMBL" id="KB747756">
    <property type="protein sequence ID" value="EOA93192.1"/>
    <property type="molecule type" value="Genomic_DNA"/>
</dbReference>
<evidence type="ECO:0000256" key="2">
    <source>
        <dbReference type="SAM" id="SignalP"/>
    </source>
</evidence>